<protein>
    <submittedName>
        <fullName evidence="1">Uncharacterized protein</fullName>
    </submittedName>
</protein>
<reference evidence="1" key="1">
    <citation type="submission" date="2015-11" db="EMBL/GenBank/DDBJ databases">
        <title>De novo transcriptome assembly of four potential Pierce s Disease insect vectors from Arizona vineyards.</title>
        <authorList>
            <person name="Tassone E.E."/>
        </authorList>
    </citation>
    <scope>NUCLEOTIDE SEQUENCE</scope>
</reference>
<dbReference type="EMBL" id="GECU01011058">
    <property type="protein sequence ID" value="JAS96648.1"/>
    <property type="molecule type" value="Transcribed_RNA"/>
</dbReference>
<feature type="non-terminal residue" evidence="1">
    <location>
        <position position="119"/>
    </location>
</feature>
<evidence type="ECO:0000313" key="1">
    <source>
        <dbReference type="EMBL" id="JAS96648.1"/>
    </source>
</evidence>
<accession>A0A1B6JC19</accession>
<name>A0A1B6JC19_9HEMI</name>
<sequence>SDIFRLQSTELGLCHSFNSYTSLQSSTDSKMNPPFRNEKGELVGFRSISEGRSSGIDLILHPKQSVGSGNIIVRAAVNSPRMYPPVSQLRPLQHQPERMYRMEVQVEVTKAHSSLGAMD</sequence>
<gene>
    <name evidence="1" type="ORF">g.55699</name>
</gene>
<organism evidence="1">
    <name type="scientific">Homalodisca liturata</name>
    <dbReference type="NCBI Taxonomy" id="320908"/>
    <lineage>
        <taxon>Eukaryota</taxon>
        <taxon>Metazoa</taxon>
        <taxon>Ecdysozoa</taxon>
        <taxon>Arthropoda</taxon>
        <taxon>Hexapoda</taxon>
        <taxon>Insecta</taxon>
        <taxon>Pterygota</taxon>
        <taxon>Neoptera</taxon>
        <taxon>Paraneoptera</taxon>
        <taxon>Hemiptera</taxon>
        <taxon>Auchenorrhyncha</taxon>
        <taxon>Membracoidea</taxon>
        <taxon>Cicadellidae</taxon>
        <taxon>Cicadellinae</taxon>
        <taxon>Proconiini</taxon>
        <taxon>Homalodisca</taxon>
    </lineage>
</organism>
<feature type="non-terminal residue" evidence="1">
    <location>
        <position position="1"/>
    </location>
</feature>
<dbReference type="AlphaFoldDB" id="A0A1B6JC19"/>
<proteinExistence type="predicted"/>